<comment type="cofactor">
    <cofactor evidence="1">
        <name>Zn(2+)</name>
        <dbReference type="ChEBI" id="CHEBI:29105"/>
    </cofactor>
</comment>
<evidence type="ECO:0000256" key="5">
    <source>
        <dbReference type="SAM" id="MobiDB-lite"/>
    </source>
</evidence>
<accession>A0A848BQY8</accession>
<dbReference type="Proteomes" id="UP000591071">
    <property type="component" value="Unassembled WGS sequence"/>
</dbReference>
<dbReference type="PANTHER" id="PTHR46233:SF3">
    <property type="entry name" value="HYDROXYACYLGLUTATHIONE HYDROLASE GLOC"/>
    <property type="match status" value="1"/>
</dbReference>
<proteinExistence type="predicted"/>
<protein>
    <submittedName>
        <fullName evidence="8">MBL fold metallo-hydrolase</fullName>
    </submittedName>
</protein>
<keyword evidence="4" id="KW-0862">Zinc</keyword>
<dbReference type="SUPFAM" id="SSF56281">
    <property type="entry name" value="Metallo-hydrolase/oxidoreductase"/>
    <property type="match status" value="1"/>
</dbReference>
<dbReference type="Pfam" id="PF00753">
    <property type="entry name" value="Lactamase_B"/>
    <property type="match status" value="1"/>
</dbReference>
<comment type="caution">
    <text evidence="8">The sequence shown here is derived from an EMBL/GenBank/DDBJ whole genome shotgun (WGS) entry which is preliminary data.</text>
</comment>
<dbReference type="EMBL" id="JABAFG010000007">
    <property type="protein sequence ID" value="NME28142.1"/>
    <property type="molecule type" value="Genomic_DNA"/>
</dbReference>
<dbReference type="EMBL" id="JBIEKR010000008">
    <property type="protein sequence ID" value="MFG6273541.1"/>
    <property type="molecule type" value="Genomic_DNA"/>
</dbReference>
<evidence type="ECO:0000256" key="3">
    <source>
        <dbReference type="ARBA" id="ARBA00022801"/>
    </source>
</evidence>
<dbReference type="Proteomes" id="UP001605989">
    <property type="component" value="Unassembled WGS sequence"/>
</dbReference>
<dbReference type="AlphaFoldDB" id="A0A848BQY8"/>
<sequence>MAMKYISLVLGPIETNCYIVYDDTTRDAMVVDPAWDYQRIHKTLEKYDLTLKLIFLTHGHADHIGALQELRQRENVPVYVGAGDANLISNSKNNLSMFMGRPIECTSPDCIVHDGDEIHLGGLTFHVLETPGHTPGGLSLYGEGVVFSGDTLFLYSVGRTDLYGGSMAELLTSLKTKLMTLPDDTVVLPGHGPATQIGRERQNNPYLDGGW</sequence>
<gene>
    <name evidence="7" type="ORF">ACGTZG_10100</name>
    <name evidence="8" type="ORF">HF872_05830</name>
</gene>
<keyword evidence="2" id="KW-0479">Metal-binding</keyword>
<dbReference type="GO" id="GO:0046872">
    <property type="term" value="F:metal ion binding"/>
    <property type="evidence" value="ECO:0007669"/>
    <property type="project" value="UniProtKB-KW"/>
</dbReference>
<dbReference type="CDD" id="cd06262">
    <property type="entry name" value="metallo-hydrolase-like_MBL-fold"/>
    <property type="match status" value="1"/>
</dbReference>
<evidence type="ECO:0000256" key="1">
    <source>
        <dbReference type="ARBA" id="ARBA00001947"/>
    </source>
</evidence>
<evidence type="ECO:0000313" key="7">
    <source>
        <dbReference type="EMBL" id="MFG6273541.1"/>
    </source>
</evidence>
<feature type="domain" description="Metallo-beta-lactamase" evidence="6">
    <location>
        <begin position="14"/>
        <end position="191"/>
    </location>
</feature>
<evidence type="ECO:0000259" key="6">
    <source>
        <dbReference type="SMART" id="SM00849"/>
    </source>
</evidence>
<keyword evidence="3 8" id="KW-0378">Hydrolase</keyword>
<dbReference type="KEGG" id="mhw:ACT01_00525"/>
<evidence type="ECO:0000256" key="2">
    <source>
        <dbReference type="ARBA" id="ARBA00022723"/>
    </source>
</evidence>
<evidence type="ECO:0000256" key="4">
    <source>
        <dbReference type="ARBA" id="ARBA00022833"/>
    </source>
</evidence>
<dbReference type="PANTHER" id="PTHR46233">
    <property type="entry name" value="HYDROXYACYLGLUTATHIONE HYDROLASE GLOC"/>
    <property type="match status" value="1"/>
</dbReference>
<dbReference type="OrthoDB" id="9802248at2"/>
<dbReference type="GO" id="GO:0016787">
    <property type="term" value="F:hydrolase activity"/>
    <property type="evidence" value="ECO:0007669"/>
    <property type="project" value="UniProtKB-KW"/>
</dbReference>
<dbReference type="InterPro" id="IPR001279">
    <property type="entry name" value="Metallo-B-lactamas"/>
</dbReference>
<evidence type="ECO:0000313" key="8">
    <source>
        <dbReference type="EMBL" id="NME28142.1"/>
    </source>
</evidence>
<evidence type="ECO:0000313" key="9">
    <source>
        <dbReference type="Proteomes" id="UP000591071"/>
    </source>
</evidence>
<reference evidence="8 9" key="1">
    <citation type="submission" date="2020-04" db="EMBL/GenBank/DDBJ databases">
        <authorList>
            <person name="Hitch T.C.A."/>
            <person name="Wylensek D."/>
            <person name="Clavel T."/>
        </authorList>
    </citation>
    <scope>NUCLEOTIDE SEQUENCE [LARGE SCALE GENOMIC DNA]</scope>
    <source>
        <strain evidence="8 9">Oil-RF-744-FAT-WT-6-1</strain>
    </source>
</reference>
<organism evidence="8 9">
    <name type="scientific">Megasphaera hexanoica</name>
    <dbReference type="NCBI Taxonomy" id="1675036"/>
    <lineage>
        <taxon>Bacteria</taxon>
        <taxon>Bacillati</taxon>
        <taxon>Bacillota</taxon>
        <taxon>Negativicutes</taxon>
        <taxon>Veillonellales</taxon>
        <taxon>Veillonellaceae</taxon>
        <taxon>Megasphaera</taxon>
    </lineage>
</organism>
<reference evidence="7 10" key="2">
    <citation type="submission" date="2024-10" db="EMBL/GenBank/DDBJ databases">
        <authorList>
            <person name="Sang B.-I."/>
            <person name="Prabhaharan D."/>
        </authorList>
    </citation>
    <scope>NUCLEOTIDE SEQUENCE [LARGE SCALE GENOMIC DNA]</scope>
    <source>
        <strain evidence="7 10">MH</strain>
    </source>
</reference>
<name>A0A848BQY8_9FIRM</name>
<dbReference type="InterPro" id="IPR036866">
    <property type="entry name" value="RibonucZ/Hydroxyglut_hydro"/>
</dbReference>
<dbReference type="RefSeq" id="WP_059076881.1">
    <property type="nucleotide sequence ID" value="NZ_CP011940.1"/>
</dbReference>
<keyword evidence="10" id="KW-1185">Reference proteome</keyword>
<dbReference type="Gene3D" id="3.60.15.10">
    <property type="entry name" value="Ribonuclease Z/Hydroxyacylglutathione hydrolase-like"/>
    <property type="match status" value="1"/>
</dbReference>
<dbReference type="SMART" id="SM00849">
    <property type="entry name" value="Lactamase_B"/>
    <property type="match status" value="1"/>
</dbReference>
<dbReference type="InterPro" id="IPR051453">
    <property type="entry name" value="MBL_Glyoxalase_II"/>
</dbReference>
<evidence type="ECO:0000313" key="10">
    <source>
        <dbReference type="Proteomes" id="UP001605989"/>
    </source>
</evidence>
<feature type="region of interest" description="Disordered" evidence="5">
    <location>
        <begin position="190"/>
        <end position="211"/>
    </location>
</feature>